<dbReference type="CDD" id="cd07067">
    <property type="entry name" value="HP_PGM_like"/>
    <property type="match status" value="1"/>
</dbReference>
<dbReference type="SMART" id="SM00855">
    <property type="entry name" value="PGAM"/>
    <property type="match status" value="1"/>
</dbReference>
<evidence type="ECO:0000313" key="1">
    <source>
        <dbReference type="EMBL" id="MDX7987816.1"/>
    </source>
</evidence>
<comment type="caution">
    <text evidence="1">The sequence shown here is derived from an EMBL/GenBank/DDBJ whole genome shotgun (WGS) entry which is preliminary data.</text>
</comment>
<reference evidence="2" key="1">
    <citation type="journal article" date="2024" name="Toxins">
        <title>Genome Sequence Analysis of Native Xenorhabdus Strains Isolated from Entomopathogenic Nematodes in Argentina.</title>
        <authorList>
            <person name="Palma L."/>
            <person name="Frizzo L."/>
            <person name="Kaiser S."/>
            <person name="Berry C."/>
            <person name="Caballero P."/>
            <person name="Bode H.B."/>
            <person name="Del Valle E.E."/>
        </authorList>
    </citation>
    <scope>NUCLEOTIDE SEQUENCE [LARGE SCALE GENOMIC DNA]</scope>
    <source>
        <strain evidence="2">12</strain>
    </source>
</reference>
<dbReference type="InterPro" id="IPR050275">
    <property type="entry name" value="PGM_Phosphatase"/>
</dbReference>
<dbReference type="RefSeq" id="WP_319930233.1">
    <property type="nucleotide sequence ID" value="NZ_VCDN01000041.1"/>
</dbReference>
<keyword evidence="2" id="KW-1185">Reference proteome</keyword>
<evidence type="ECO:0000313" key="2">
    <source>
        <dbReference type="Proteomes" id="UP001271890"/>
    </source>
</evidence>
<dbReference type="SUPFAM" id="SSF53254">
    <property type="entry name" value="Phosphoglycerate mutase-like"/>
    <property type="match status" value="1"/>
</dbReference>
<gene>
    <name evidence="1" type="ORF">FE392_10810</name>
</gene>
<dbReference type="InterPro" id="IPR013078">
    <property type="entry name" value="His_Pase_superF_clade-1"/>
</dbReference>
<name>A0ABU4SAL1_9GAMM</name>
<dbReference type="EMBL" id="VCDN01000041">
    <property type="protein sequence ID" value="MDX7987816.1"/>
    <property type="molecule type" value="Genomic_DNA"/>
</dbReference>
<organism evidence="1 2">
    <name type="scientific">Xenorhabdus santafensis</name>
    <dbReference type="NCBI Taxonomy" id="2582833"/>
    <lineage>
        <taxon>Bacteria</taxon>
        <taxon>Pseudomonadati</taxon>
        <taxon>Pseudomonadota</taxon>
        <taxon>Gammaproteobacteria</taxon>
        <taxon>Enterobacterales</taxon>
        <taxon>Morganellaceae</taxon>
        <taxon>Xenorhabdus</taxon>
    </lineage>
</organism>
<dbReference type="Gene3D" id="3.40.50.1240">
    <property type="entry name" value="Phosphoglycerate mutase-like"/>
    <property type="match status" value="1"/>
</dbReference>
<dbReference type="PANTHER" id="PTHR48100">
    <property type="entry name" value="BROAD-SPECIFICITY PHOSPHATASE YOR283W-RELATED"/>
    <property type="match status" value="1"/>
</dbReference>
<sequence length="224" mass="24953">MQIILIRHAETEWNRQGIIQGWRDSPVTKKGRKETESLIAGLTSLGIRIERVFSSPQGRALAMASAIARNFGCTLVLQDELKEQHFGQFEGQYLNTVRREYPDAAASLFENDADYVPHQGESLAQAANRLIGFIQKLPLICACETICLVSHSHVIQAAISLLKECSLRDFPRFYHLNASYSILEMDEADKEQIHVVKWGIASHLLKIDCHPKTNNAGGKGILGG</sequence>
<dbReference type="Proteomes" id="UP001271890">
    <property type="component" value="Unassembled WGS sequence"/>
</dbReference>
<protein>
    <submittedName>
        <fullName evidence="1">Histidine phosphatase family protein</fullName>
    </submittedName>
</protein>
<dbReference type="InterPro" id="IPR029033">
    <property type="entry name" value="His_PPase_superfam"/>
</dbReference>
<dbReference type="Pfam" id="PF00300">
    <property type="entry name" value="His_Phos_1"/>
    <property type="match status" value="1"/>
</dbReference>
<dbReference type="PANTHER" id="PTHR48100:SF1">
    <property type="entry name" value="HISTIDINE PHOSPHATASE FAMILY PROTEIN-RELATED"/>
    <property type="match status" value="1"/>
</dbReference>
<accession>A0ABU4SAL1</accession>
<proteinExistence type="predicted"/>